<evidence type="ECO:0000256" key="11">
    <source>
        <dbReference type="ARBA" id="ARBA00035703"/>
    </source>
</evidence>
<keyword evidence="5 14" id="KW-0812">Transmembrane</keyword>
<keyword evidence="7 14" id="KW-1133">Transmembrane helix</keyword>
<keyword evidence="3" id="KW-0997">Cell inner membrane</keyword>
<evidence type="ECO:0000256" key="6">
    <source>
        <dbReference type="ARBA" id="ARBA00022960"/>
    </source>
</evidence>
<name>A0A418YI58_9GAMM</name>
<keyword evidence="16" id="KW-1185">Reference proteome</keyword>
<organism evidence="15 16">
    <name type="scientific">Motilimonas pumila</name>
    <dbReference type="NCBI Taxonomy" id="2303987"/>
    <lineage>
        <taxon>Bacteria</taxon>
        <taxon>Pseudomonadati</taxon>
        <taxon>Pseudomonadota</taxon>
        <taxon>Gammaproteobacteria</taxon>
        <taxon>Alteromonadales</taxon>
        <taxon>Alteromonadales genera incertae sedis</taxon>
        <taxon>Motilimonas</taxon>
    </lineage>
</organism>
<comment type="similarity">
    <text evidence="10">Belongs to the ZapG family.</text>
</comment>
<evidence type="ECO:0000256" key="5">
    <source>
        <dbReference type="ARBA" id="ARBA00022692"/>
    </source>
</evidence>
<accession>A0A418YI58</accession>
<evidence type="ECO:0000256" key="7">
    <source>
        <dbReference type="ARBA" id="ARBA00022989"/>
    </source>
</evidence>
<protein>
    <recommendedName>
        <fullName evidence="11">Z-ring associated protein G</fullName>
    </recommendedName>
    <alternativeName>
        <fullName evidence="12">Cell division protein ZapG</fullName>
    </alternativeName>
</protein>
<dbReference type="EMBL" id="QZCH01000003">
    <property type="protein sequence ID" value="RJG50016.1"/>
    <property type="molecule type" value="Genomic_DNA"/>
</dbReference>
<keyword evidence="4" id="KW-0132">Cell division</keyword>
<dbReference type="PANTHER" id="PTHR39579:SF1">
    <property type="entry name" value="INNER MEMBRANE PROTEIN YHCB"/>
    <property type="match status" value="1"/>
</dbReference>
<feature type="transmembrane region" description="Helical" evidence="14">
    <location>
        <begin position="6"/>
        <end position="21"/>
    </location>
</feature>
<evidence type="ECO:0000313" key="16">
    <source>
        <dbReference type="Proteomes" id="UP000283255"/>
    </source>
</evidence>
<keyword evidence="2" id="KW-1003">Cell membrane</keyword>
<evidence type="ECO:0000256" key="4">
    <source>
        <dbReference type="ARBA" id="ARBA00022618"/>
    </source>
</evidence>
<keyword evidence="6" id="KW-0133">Cell shape</keyword>
<evidence type="ECO:0000256" key="12">
    <source>
        <dbReference type="ARBA" id="ARBA00035727"/>
    </source>
</evidence>
<evidence type="ECO:0000256" key="10">
    <source>
        <dbReference type="ARBA" id="ARBA00035657"/>
    </source>
</evidence>
<evidence type="ECO:0000313" key="15">
    <source>
        <dbReference type="EMBL" id="RJG50016.1"/>
    </source>
</evidence>
<proteinExistence type="inferred from homology"/>
<evidence type="ECO:0000256" key="9">
    <source>
        <dbReference type="ARBA" id="ARBA00023306"/>
    </source>
</evidence>
<dbReference type="AlphaFoldDB" id="A0A418YI58"/>
<evidence type="ECO:0000256" key="13">
    <source>
        <dbReference type="SAM" id="MobiDB-lite"/>
    </source>
</evidence>
<dbReference type="RefSeq" id="WP_119909662.1">
    <property type="nucleotide sequence ID" value="NZ_QZCH01000003.1"/>
</dbReference>
<dbReference type="GO" id="GO:0051301">
    <property type="term" value="P:cell division"/>
    <property type="evidence" value="ECO:0007669"/>
    <property type="project" value="UniProtKB-KW"/>
</dbReference>
<evidence type="ECO:0000256" key="3">
    <source>
        <dbReference type="ARBA" id="ARBA00022519"/>
    </source>
</evidence>
<comment type="caution">
    <text evidence="15">The sequence shown here is derived from an EMBL/GenBank/DDBJ whole genome shotgun (WGS) entry which is preliminary data.</text>
</comment>
<evidence type="ECO:0000256" key="14">
    <source>
        <dbReference type="SAM" id="Phobius"/>
    </source>
</evidence>
<comment type="subcellular location">
    <subcellularLocation>
        <location evidence="1">Cell inner membrane</location>
        <topology evidence="1">Single-pass membrane protein</topology>
    </subcellularLocation>
</comment>
<dbReference type="Pfam" id="PF06295">
    <property type="entry name" value="ZapG-like"/>
    <property type="match status" value="1"/>
</dbReference>
<evidence type="ECO:0000256" key="8">
    <source>
        <dbReference type="ARBA" id="ARBA00023136"/>
    </source>
</evidence>
<dbReference type="OrthoDB" id="5766209at2"/>
<keyword evidence="9" id="KW-0131">Cell cycle</keyword>
<dbReference type="GO" id="GO:0005886">
    <property type="term" value="C:plasma membrane"/>
    <property type="evidence" value="ECO:0007669"/>
    <property type="project" value="UniProtKB-SubCell"/>
</dbReference>
<reference evidence="15 16" key="2">
    <citation type="submission" date="2019-01" db="EMBL/GenBank/DDBJ databases">
        <title>Motilimonas pumilus sp. nov., isolated from the gut of sea cucumber (Apostichopus japonicus).</title>
        <authorList>
            <person name="Wang F.-Q."/>
            <person name="Ren L.-H."/>
            <person name="Lin Y.-W."/>
            <person name="Sun G.-H."/>
            <person name="Du Z.-J."/>
            <person name="Zhao J.-X."/>
            <person name="Liu X.-J."/>
            <person name="Liu L.-J."/>
        </authorList>
    </citation>
    <scope>NUCLEOTIDE SEQUENCE [LARGE SCALE GENOMIC DNA]</scope>
    <source>
        <strain evidence="15 16">PLHSC7-2</strain>
    </source>
</reference>
<reference evidence="15 16" key="1">
    <citation type="submission" date="2018-09" db="EMBL/GenBank/DDBJ databases">
        <authorList>
            <person name="Wang F."/>
        </authorList>
    </citation>
    <scope>NUCLEOTIDE SEQUENCE [LARGE SCALE GENOMIC DNA]</scope>
    <source>
        <strain evidence="15 16">PLHSC7-2</strain>
    </source>
</reference>
<feature type="region of interest" description="Disordered" evidence="13">
    <location>
        <begin position="54"/>
        <end position="73"/>
    </location>
</feature>
<dbReference type="PANTHER" id="PTHR39579">
    <property type="entry name" value="INNER MEMBRANE PROTEIN YHCB"/>
    <property type="match status" value="1"/>
</dbReference>
<feature type="region of interest" description="Disordered" evidence="13">
    <location>
        <begin position="125"/>
        <end position="167"/>
    </location>
</feature>
<dbReference type="InterPro" id="IPR009386">
    <property type="entry name" value="ZapG-like"/>
</dbReference>
<keyword evidence="8 14" id="KW-0472">Membrane</keyword>
<dbReference type="GO" id="GO:0008360">
    <property type="term" value="P:regulation of cell shape"/>
    <property type="evidence" value="ECO:0007669"/>
    <property type="project" value="UniProtKB-KW"/>
</dbReference>
<sequence length="167" mass="18991">MIIYAVISLAIILVIAAFFIGKKTSQRRFQVEREALVQTHQRECEQYKQEIDKLKQTHHQQEGDQQEYQSHVSQHFTKSAELMAEMAKQYQDVYQHMSDTAHQLLPEAEASALLLKAQRPDVNAFATETPHQTSTSSKADEEATIDMSQPTVLDEAQQEPKCTSAQS</sequence>
<evidence type="ECO:0000256" key="2">
    <source>
        <dbReference type="ARBA" id="ARBA00022475"/>
    </source>
</evidence>
<gene>
    <name evidence="15" type="ORF">D1Z90_05055</name>
</gene>
<evidence type="ECO:0000256" key="1">
    <source>
        <dbReference type="ARBA" id="ARBA00004377"/>
    </source>
</evidence>
<dbReference type="Proteomes" id="UP000283255">
    <property type="component" value="Unassembled WGS sequence"/>
</dbReference>